<dbReference type="PROSITE" id="PS00675">
    <property type="entry name" value="SIGMA54_INTERACT_1"/>
    <property type="match status" value="1"/>
</dbReference>
<dbReference type="Pfam" id="PF13426">
    <property type="entry name" value="PAS_9"/>
    <property type="match status" value="1"/>
</dbReference>
<dbReference type="GO" id="GO:0006355">
    <property type="term" value="P:regulation of DNA-templated transcription"/>
    <property type="evidence" value="ECO:0007669"/>
    <property type="project" value="InterPro"/>
</dbReference>
<protein>
    <submittedName>
        <fullName evidence="8">GAF modulated sigma54 specific transcriptional regulator, Fis family</fullName>
    </submittedName>
</protein>
<keyword evidence="1" id="KW-0547">Nucleotide-binding</keyword>
<proteinExistence type="predicted"/>
<dbReference type="Proteomes" id="UP000002318">
    <property type="component" value="Chromosome"/>
</dbReference>
<dbReference type="InterPro" id="IPR027417">
    <property type="entry name" value="P-loop_NTPase"/>
</dbReference>
<dbReference type="SUPFAM" id="SSF55781">
    <property type="entry name" value="GAF domain-like"/>
    <property type="match status" value="1"/>
</dbReference>
<dbReference type="PROSITE" id="PS50045">
    <property type="entry name" value="SIGMA54_INTERACT_4"/>
    <property type="match status" value="1"/>
</dbReference>
<dbReference type="SMART" id="SM00382">
    <property type="entry name" value="AAA"/>
    <property type="match status" value="1"/>
</dbReference>
<sequence length="694" mass="77591">MVSLFFAKMIQIRYTFVTLFWTIVLAKGDVIMESIATETKVMWERFITKGRIEEGALRKEITEAWIRCINASVDPFADRSSTVLPQPFLNEILKHHKTLIDIARPFMENLYQFVAGSGFVVILCDEKGYLMEAVGDNDVLYGDHGLNLQQGAWWAEEEVGNNGVGTALRLKRPFQVSGAEHFCRKHHPWTCSGAPIFDDSGRVIAVLEMSGPVEKTHLHTLGMVAAGVEAIQQQMRVKKQNRELTVLNNSLNNIFLTVSDGVIVIDSRGAVDQVNPAAENILHQSAEKLAGHPFQEYIDNWHPIHEMLEMGTAFHEIELSINDGDGAITCLTSAKPIKDGGGTVTGGVIFINPITRIKKLINRFSGAHASFTFDDIIGCGQSLSKAIHLAKLVADNESIVLLSGESGTGKEMFAQAIHNKSNRRKGPFVAVNCGAIPRELIESELFGYVEGAFTGARKRGKPGKFELASGGTLFLDEIGEMPLEQQVALLRVLQDKSLTRIGGDKTVMIDTRIICATNKNLQLEVARGTFRQDLYYRLNVISIHLPPLREHREDIPTMFEVFLENACKRIGVKVPRINDEVMQRLQCYDWPGNVREFRNVVERVVNITAGSDICPENLPDEILSPRKGLWPSPMLSEAQNFDEERKKIKALAEKKEQEEILAMLYKHNGNVSQAAREMGISRNSLYRKMHKQSD</sequence>
<dbReference type="AlphaFoldDB" id="E1R4K7"/>
<feature type="domain" description="Sigma-54 factor interaction" evidence="6">
    <location>
        <begin position="376"/>
        <end position="606"/>
    </location>
</feature>
<dbReference type="PANTHER" id="PTHR32071:SF57">
    <property type="entry name" value="C4-DICARBOXYLATE TRANSPORT TRANSCRIPTIONAL REGULATORY PROTEIN DCTD"/>
    <property type="match status" value="1"/>
</dbReference>
<evidence type="ECO:0000313" key="8">
    <source>
        <dbReference type="EMBL" id="ADK81748.1"/>
    </source>
</evidence>
<dbReference type="Gene3D" id="3.40.50.300">
    <property type="entry name" value="P-loop containing nucleotide triphosphate hydrolases"/>
    <property type="match status" value="1"/>
</dbReference>
<dbReference type="eggNOG" id="COG3284">
    <property type="taxonomic scope" value="Bacteria"/>
</dbReference>
<dbReference type="PRINTS" id="PR01590">
    <property type="entry name" value="HTHFIS"/>
</dbReference>
<accession>E1R4K7</accession>
<dbReference type="Gene3D" id="3.30.450.20">
    <property type="entry name" value="PAS domain"/>
    <property type="match status" value="1"/>
</dbReference>
<dbReference type="InterPro" id="IPR029016">
    <property type="entry name" value="GAF-like_dom_sf"/>
</dbReference>
<dbReference type="SUPFAM" id="SSF55785">
    <property type="entry name" value="PYP-like sensor domain (PAS domain)"/>
    <property type="match status" value="1"/>
</dbReference>
<dbReference type="SMART" id="SM00091">
    <property type="entry name" value="PAS"/>
    <property type="match status" value="1"/>
</dbReference>
<keyword evidence="5" id="KW-0804">Transcription</keyword>
<dbReference type="CDD" id="cd00009">
    <property type="entry name" value="AAA"/>
    <property type="match status" value="1"/>
</dbReference>
<dbReference type="Pfam" id="PF01590">
    <property type="entry name" value="GAF"/>
    <property type="match status" value="1"/>
</dbReference>
<evidence type="ECO:0000256" key="3">
    <source>
        <dbReference type="ARBA" id="ARBA00023015"/>
    </source>
</evidence>
<dbReference type="OrthoDB" id="9803970at2"/>
<dbReference type="NCBIfam" id="TIGR00229">
    <property type="entry name" value="sensory_box"/>
    <property type="match status" value="1"/>
</dbReference>
<evidence type="ECO:0000259" key="6">
    <source>
        <dbReference type="PROSITE" id="PS50045"/>
    </source>
</evidence>
<evidence type="ECO:0000256" key="1">
    <source>
        <dbReference type="ARBA" id="ARBA00022741"/>
    </source>
</evidence>
<dbReference type="Pfam" id="PF00158">
    <property type="entry name" value="Sigma54_activat"/>
    <property type="match status" value="1"/>
</dbReference>
<dbReference type="FunFam" id="3.40.50.300:FF:000006">
    <property type="entry name" value="DNA-binding transcriptional regulator NtrC"/>
    <property type="match status" value="1"/>
</dbReference>
<dbReference type="Pfam" id="PF02954">
    <property type="entry name" value="HTH_8"/>
    <property type="match status" value="1"/>
</dbReference>
<keyword evidence="3" id="KW-0805">Transcription regulation</keyword>
<dbReference type="PANTHER" id="PTHR32071">
    <property type="entry name" value="TRANSCRIPTIONAL REGULATORY PROTEIN"/>
    <property type="match status" value="1"/>
</dbReference>
<dbReference type="KEGG" id="ssm:Spirs_2639"/>
<dbReference type="PROSITE" id="PS50112">
    <property type="entry name" value="PAS"/>
    <property type="match status" value="1"/>
</dbReference>
<dbReference type="Gene3D" id="1.10.8.60">
    <property type="match status" value="1"/>
</dbReference>
<dbReference type="EMBL" id="CP002116">
    <property type="protein sequence ID" value="ADK81748.1"/>
    <property type="molecule type" value="Genomic_DNA"/>
</dbReference>
<evidence type="ECO:0000313" key="9">
    <source>
        <dbReference type="Proteomes" id="UP000002318"/>
    </source>
</evidence>
<organism evidence="8 9">
    <name type="scientific">Sediminispirochaeta smaragdinae (strain DSM 11293 / JCM 15392 / SEBR 4228)</name>
    <name type="common">Spirochaeta smaragdinae</name>
    <dbReference type="NCBI Taxonomy" id="573413"/>
    <lineage>
        <taxon>Bacteria</taxon>
        <taxon>Pseudomonadati</taxon>
        <taxon>Spirochaetota</taxon>
        <taxon>Spirochaetia</taxon>
        <taxon>Spirochaetales</taxon>
        <taxon>Spirochaetaceae</taxon>
        <taxon>Sediminispirochaeta</taxon>
    </lineage>
</organism>
<dbReference type="Pfam" id="PF25601">
    <property type="entry name" value="AAA_lid_14"/>
    <property type="match status" value="1"/>
</dbReference>
<dbReference type="InterPro" id="IPR003018">
    <property type="entry name" value="GAF"/>
</dbReference>
<dbReference type="InterPro" id="IPR003593">
    <property type="entry name" value="AAA+_ATPase"/>
</dbReference>
<keyword evidence="2" id="KW-0067">ATP-binding</keyword>
<dbReference type="RefSeq" id="WP_013255209.1">
    <property type="nucleotide sequence ID" value="NC_014364.1"/>
</dbReference>
<dbReference type="InterPro" id="IPR035965">
    <property type="entry name" value="PAS-like_dom_sf"/>
</dbReference>
<dbReference type="InterPro" id="IPR025943">
    <property type="entry name" value="Sigma_54_int_dom_ATP-bd_2"/>
</dbReference>
<dbReference type="GO" id="GO:0043565">
    <property type="term" value="F:sequence-specific DNA binding"/>
    <property type="evidence" value="ECO:0007669"/>
    <property type="project" value="InterPro"/>
</dbReference>
<gene>
    <name evidence="8" type="ordered locus">Spirs_2639</name>
</gene>
<dbReference type="STRING" id="573413.Spirs_2639"/>
<keyword evidence="4" id="KW-0238">DNA-binding</keyword>
<dbReference type="InterPro" id="IPR000014">
    <property type="entry name" value="PAS"/>
</dbReference>
<name>E1R4K7_SEDSS</name>
<dbReference type="InterPro" id="IPR009057">
    <property type="entry name" value="Homeodomain-like_sf"/>
</dbReference>
<dbReference type="GO" id="GO:0005524">
    <property type="term" value="F:ATP binding"/>
    <property type="evidence" value="ECO:0007669"/>
    <property type="project" value="UniProtKB-KW"/>
</dbReference>
<dbReference type="SUPFAM" id="SSF46689">
    <property type="entry name" value="Homeodomain-like"/>
    <property type="match status" value="1"/>
</dbReference>
<evidence type="ECO:0000256" key="4">
    <source>
        <dbReference type="ARBA" id="ARBA00023125"/>
    </source>
</evidence>
<evidence type="ECO:0000256" key="2">
    <source>
        <dbReference type="ARBA" id="ARBA00022840"/>
    </source>
</evidence>
<dbReference type="PROSITE" id="PS00676">
    <property type="entry name" value="SIGMA54_INTERACT_2"/>
    <property type="match status" value="1"/>
</dbReference>
<evidence type="ECO:0000256" key="5">
    <source>
        <dbReference type="ARBA" id="ARBA00023163"/>
    </source>
</evidence>
<dbReference type="SUPFAM" id="SSF52540">
    <property type="entry name" value="P-loop containing nucleoside triphosphate hydrolases"/>
    <property type="match status" value="1"/>
</dbReference>
<dbReference type="HOGENOM" id="CLU_000445_8_12_12"/>
<dbReference type="InterPro" id="IPR002078">
    <property type="entry name" value="Sigma_54_int"/>
</dbReference>
<evidence type="ECO:0000259" key="7">
    <source>
        <dbReference type="PROSITE" id="PS50112"/>
    </source>
</evidence>
<feature type="domain" description="PAS" evidence="7">
    <location>
        <begin position="247"/>
        <end position="303"/>
    </location>
</feature>
<dbReference type="CDD" id="cd00130">
    <property type="entry name" value="PAS"/>
    <property type="match status" value="1"/>
</dbReference>
<dbReference type="InterPro" id="IPR025662">
    <property type="entry name" value="Sigma_54_int_dom_ATP-bd_1"/>
</dbReference>
<dbReference type="InterPro" id="IPR002197">
    <property type="entry name" value="HTH_Fis"/>
</dbReference>
<reference evidence="8 9" key="1">
    <citation type="journal article" date="2010" name="Stand. Genomic Sci.">
        <title>Complete genome sequence of Spirochaeta smaragdinae type strain (SEBR 4228).</title>
        <authorList>
            <person name="Mavromatis K."/>
            <person name="Yasawong M."/>
            <person name="Chertkov O."/>
            <person name="Lapidus A."/>
            <person name="Lucas S."/>
            <person name="Nolan M."/>
            <person name="Del Rio T.G."/>
            <person name="Tice H."/>
            <person name="Cheng J.F."/>
            <person name="Pitluck S."/>
            <person name="Liolios K."/>
            <person name="Ivanova N."/>
            <person name="Tapia R."/>
            <person name="Han C."/>
            <person name="Bruce D."/>
            <person name="Goodwin L."/>
            <person name="Pati A."/>
            <person name="Chen A."/>
            <person name="Palaniappan K."/>
            <person name="Land M."/>
            <person name="Hauser L."/>
            <person name="Chang Y.J."/>
            <person name="Jeffries C.D."/>
            <person name="Detter J.C."/>
            <person name="Rohde M."/>
            <person name="Brambilla E."/>
            <person name="Spring S."/>
            <person name="Goker M."/>
            <person name="Sikorski J."/>
            <person name="Woyke T."/>
            <person name="Bristow J."/>
            <person name="Eisen J.A."/>
            <person name="Markowitz V."/>
            <person name="Hugenholtz P."/>
            <person name="Klenk H.P."/>
            <person name="Kyrpides N.C."/>
        </authorList>
    </citation>
    <scope>NUCLEOTIDE SEQUENCE [LARGE SCALE GENOMIC DNA]</scope>
    <source>
        <strain evidence="9">DSM 11293 / JCM 15392 / SEBR 4228</strain>
    </source>
</reference>
<keyword evidence="9" id="KW-1185">Reference proteome</keyword>
<dbReference type="Gene3D" id="1.10.10.60">
    <property type="entry name" value="Homeodomain-like"/>
    <property type="match status" value="1"/>
</dbReference>
<dbReference type="InterPro" id="IPR058031">
    <property type="entry name" value="AAA_lid_NorR"/>
</dbReference>
<dbReference type="Gene3D" id="3.30.450.40">
    <property type="match status" value="1"/>
</dbReference>